<evidence type="ECO:0000256" key="1">
    <source>
        <dbReference type="SAM" id="MobiDB-lite"/>
    </source>
</evidence>
<organism evidence="2 3">
    <name type="scientific">Hohenbuehelia grisea</name>
    <dbReference type="NCBI Taxonomy" id="104357"/>
    <lineage>
        <taxon>Eukaryota</taxon>
        <taxon>Fungi</taxon>
        <taxon>Dikarya</taxon>
        <taxon>Basidiomycota</taxon>
        <taxon>Agaricomycotina</taxon>
        <taxon>Agaricomycetes</taxon>
        <taxon>Agaricomycetidae</taxon>
        <taxon>Agaricales</taxon>
        <taxon>Pleurotineae</taxon>
        <taxon>Pleurotaceae</taxon>
        <taxon>Hohenbuehelia</taxon>
    </lineage>
</organism>
<reference evidence="3" key="1">
    <citation type="submission" date="2024-06" db="EMBL/GenBank/DDBJ databases">
        <title>Multi-omics analyses provide insights into the biosynthesis of the anticancer antibiotic pleurotin in Hohenbuehelia grisea.</title>
        <authorList>
            <person name="Weaver J.A."/>
            <person name="Alberti F."/>
        </authorList>
    </citation>
    <scope>NUCLEOTIDE SEQUENCE [LARGE SCALE GENOMIC DNA]</scope>
    <source>
        <strain evidence="3">T-177</strain>
    </source>
</reference>
<gene>
    <name evidence="2" type="ORF">HGRIS_006586</name>
</gene>
<comment type="caution">
    <text evidence="2">The sequence shown here is derived from an EMBL/GenBank/DDBJ whole genome shotgun (WGS) entry which is preliminary data.</text>
</comment>
<feature type="region of interest" description="Disordered" evidence="1">
    <location>
        <begin position="52"/>
        <end position="72"/>
    </location>
</feature>
<feature type="compositionally biased region" description="Polar residues" evidence="1">
    <location>
        <begin position="62"/>
        <end position="72"/>
    </location>
</feature>
<proteinExistence type="predicted"/>
<evidence type="ECO:0000313" key="2">
    <source>
        <dbReference type="EMBL" id="KAL0952297.1"/>
    </source>
</evidence>
<evidence type="ECO:0000313" key="3">
    <source>
        <dbReference type="Proteomes" id="UP001556367"/>
    </source>
</evidence>
<keyword evidence="3" id="KW-1185">Reference proteome</keyword>
<accession>A0ABR3J9R7</accession>
<name>A0ABR3J9R7_9AGAR</name>
<protein>
    <submittedName>
        <fullName evidence="2">Uncharacterized protein</fullName>
    </submittedName>
</protein>
<dbReference type="Proteomes" id="UP001556367">
    <property type="component" value="Unassembled WGS sequence"/>
</dbReference>
<sequence length="72" mass="8233">MSYTVSHPSSVRIRVARAEMPQRIYLTITSWTESFVLLIALRNRGCVSKCGTNDGERRFRNGNRQAQSRDST</sequence>
<dbReference type="EMBL" id="JASNQZ010000010">
    <property type="protein sequence ID" value="KAL0952297.1"/>
    <property type="molecule type" value="Genomic_DNA"/>
</dbReference>